<dbReference type="SUPFAM" id="SSF46785">
    <property type="entry name" value="Winged helix' DNA-binding domain"/>
    <property type="match status" value="1"/>
</dbReference>
<dbReference type="PROSITE" id="PS50949">
    <property type="entry name" value="HTH_GNTR"/>
    <property type="match status" value="1"/>
</dbReference>
<keyword evidence="3" id="KW-0804">Transcription</keyword>
<accession>A0ABC7ZID7</accession>
<dbReference type="KEGG" id="mgx:CM1_00585"/>
<evidence type="ECO:0000313" key="6">
    <source>
        <dbReference type="Proteomes" id="UP000005254"/>
    </source>
</evidence>
<name>A0ABC7ZID7_MYCGT</name>
<reference evidence="5 6" key="1">
    <citation type="journal article" date="2012" name="J. Bacteriol.">
        <title>Draft Genome Sequences of Four Axenic Mycoplasma genitalium Strains Isolated from Denmark, Japan, and Australia.</title>
        <authorList>
            <person name="McGowin C.L."/>
            <person name="Ma L."/>
            <person name="Jensen J.S."/>
            <person name="Mancuso M.M."/>
            <person name="Hamasuna R."/>
            <person name="Adegboye D."/>
            <person name="Martin D.H."/>
        </authorList>
    </citation>
    <scope>NUCLEOTIDE SEQUENCE [LARGE SCALE GENOMIC DNA]</scope>
    <source>
        <strain evidence="5 6">M6320</strain>
    </source>
</reference>
<proteinExistence type="predicted"/>
<organism evidence="5 6">
    <name type="scientific">Mycoplasmoides genitalium M6320</name>
    <dbReference type="NCBI Taxonomy" id="662945"/>
    <lineage>
        <taxon>Bacteria</taxon>
        <taxon>Bacillati</taxon>
        <taxon>Mycoplasmatota</taxon>
        <taxon>Mycoplasmoidales</taxon>
        <taxon>Mycoplasmoidaceae</taxon>
        <taxon>Mycoplasmoides</taxon>
    </lineage>
</organism>
<sequence>MKFGKEIAKKNQIIYRYIILKIQSFEWPANTRIFSERQLEIRFNSSRSQIRSVLATLLNKNIIRYTKNTPGYFVCKDVGFSFFHKTQDNLKVKYAKLSTLIKKLLSQDDASVFANIDSTVHLDKFKGIEAKFFDENKKHFLNVCFFAKDDILNILDENNLQQQFFREFAYNGIAIEKRHCVTSVDKESGCLMMYDMYYDDNDNFVVASKSNFLNPELKVINA</sequence>
<keyword evidence="1" id="KW-0805">Transcription regulation</keyword>
<dbReference type="InterPro" id="IPR000524">
    <property type="entry name" value="Tscrpt_reg_HTH_GntR"/>
</dbReference>
<dbReference type="RefSeq" id="WP_014894392.1">
    <property type="nucleotide sequence ID" value="NC_018497.1"/>
</dbReference>
<dbReference type="Gene3D" id="1.10.10.10">
    <property type="entry name" value="Winged helix-like DNA-binding domain superfamily/Winged helix DNA-binding domain"/>
    <property type="match status" value="1"/>
</dbReference>
<dbReference type="GO" id="GO:0003677">
    <property type="term" value="F:DNA binding"/>
    <property type="evidence" value="ECO:0007669"/>
    <property type="project" value="UniProtKB-KW"/>
</dbReference>
<protein>
    <recommendedName>
        <fullName evidence="4">HTH gntR-type domain-containing protein</fullName>
    </recommendedName>
</protein>
<dbReference type="Proteomes" id="UP000005254">
    <property type="component" value="Chromosome"/>
</dbReference>
<gene>
    <name evidence="5" type="ORF">CM1_00585</name>
</gene>
<dbReference type="EMBL" id="CP003772">
    <property type="protein sequence ID" value="AFQ03907.1"/>
    <property type="molecule type" value="Genomic_DNA"/>
</dbReference>
<dbReference type="AlphaFoldDB" id="A0ABC7ZID7"/>
<evidence type="ECO:0000259" key="4">
    <source>
        <dbReference type="PROSITE" id="PS50949"/>
    </source>
</evidence>
<evidence type="ECO:0000313" key="5">
    <source>
        <dbReference type="EMBL" id="AFQ03907.1"/>
    </source>
</evidence>
<dbReference type="InterPro" id="IPR036390">
    <property type="entry name" value="WH_DNA-bd_sf"/>
</dbReference>
<feature type="domain" description="HTH gntR-type" evidence="4">
    <location>
        <begin position="8"/>
        <end position="77"/>
    </location>
</feature>
<evidence type="ECO:0000256" key="2">
    <source>
        <dbReference type="ARBA" id="ARBA00023125"/>
    </source>
</evidence>
<evidence type="ECO:0000256" key="3">
    <source>
        <dbReference type="ARBA" id="ARBA00023163"/>
    </source>
</evidence>
<evidence type="ECO:0000256" key="1">
    <source>
        <dbReference type="ARBA" id="ARBA00023015"/>
    </source>
</evidence>
<dbReference type="InterPro" id="IPR036388">
    <property type="entry name" value="WH-like_DNA-bd_sf"/>
</dbReference>
<keyword evidence="2" id="KW-0238">DNA-binding</keyword>